<dbReference type="PANTHER" id="PTHR36173:SF2">
    <property type="entry name" value="RIBONUCLEASE VAPC16"/>
    <property type="match status" value="1"/>
</dbReference>
<dbReference type="RefSeq" id="WP_169550942.1">
    <property type="nucleotide sequence ID" value="NZ_CP051677.1"/>
</dbReference>
<evidence type="ECO:0000313" key="3">
    <source>
        <dbReference type="Proteomes" id="UP000501128"/>
    </source>
</evidence>
<reference evidence="2 3" key="1">
    <citation type="submission" date="2020-04" db="EMBL/GenBank/DDBJ databases">
        <title>Genome sequencing of novel species.</title>
        <authorList>
            <person name="Heo J."/>
            <person name="Kim S.-J."/>
            <person name="Kim J.-S."/>
            <person name="Hong S.-B."/>
            <person name="Kwon S.-W."/>
        </authorList>
    </citation>
    <scope>NUCLEOTIDE SEQUENCE [LARGE SCALE GENOMIC DNA]</scope>
    <source>
        <strain evidence="2 3">CJU-R4</strain>
    </source>
</reference>
<dbReference type="PANTHER" id="PTHR36173">
    <property type="entry name" value="RIBONUCLEASE VAPC16-RELATED"/>
    <property type="match status" value="1"/>
</dbReference>
<accession>A0A7L5DLK0</accession>
<dbReference type="InterPro" id="IPR002716">
    <property type="entry name" value="PIN_dom"/>
</dbReference>
<dbReference type="EMBL" id="CP051677">
    <property type="protein sequence ID" value="QJD78975.1"/>
    <property type="molecule type" value="Genomic_DNA"/>
</dbReference>
<dbReference type="Pfam" id="PF01850">
    <property type="entry name" value="PIN"/>
    <property type="match status" value="1"/>
</dbReference>
<dbReference type="InterPro" id="IPR041705">
    <property type="entry name" value="PIN_Sll0205"/>
</dbReference>
<dbReference type="InterPro" id="IPR052919">
    <property type="entry name" value="TA_system_RNase"/>
</dbReference>
<proteinExistence type="predicted"/>
<evidence type="ECO:0000313" key="2">
    <source>
        <dbReference type="EMBL" id="QJD78975.1"/>
    </source>
</evidence>
<dbReference type="CDD" id="cd09872">
    <property type="entry name" value="PIN_Sll0205-like"/>
    <property type="match status" value="1"/>
</dbReference>
<organism evidence="2 3">
    <name type="scientific">Spirosoma rhododendri</name>
    <dbReference type="NCBI Taxonomy" id="2728024"/>
    <lineage>
        <taxon>Bacteria</taxon>
        <taxon>Pseudomonadati</taxon>
        <taxon>Bacteroidota</taxon>
        <taxon>Cytophagia</taxon>
        <taxon>Cytophagales</taxon>
        <taxon>Cytophagaceae</taxon>
        <taxon>Spirosoma</taxon>
    </lineage>
</organism>
<protein>
    <submittedName>
        <fullName evidence="2">Type II toxin-antitoxin system VapC family toxin</fullName>
    </submittedName>
</protein>
<evidence type="ECO:0000259" key="1">
    <source>
        <dbReference type="Pfam" id="PF01850"/>
    </source>
</evidence>
<dbReference type="SUPFAM" id="SSF88723">
    <property type="entry name" value="PIN domain-like"/>
    <property type="match status" value="1"/>
</dbReference>
<feature type="domain" description="PIN" evidence="1">
    <location>
        <begin position="3"/>
        <end position="123"/>
    </location>
</feature>
<dbReference type="Gene3D" id="3.40.50.1010">
    <property type="entry name" value="5'-nuclease"/>
    <property type="match status" value="1"/>
</dbReference>
<gene>
    <name evidence="2" type="ORF">HH216_11465</name>
</gene>
<dbReference type="AlphaFoldDB" id="A0A7L5DLK0"/>
<keyword evidence="3" id="KW-1185">Reference proteome</keyword>
<dbReference type="InterPro" id="IPR029060">
    <property type="entry name" value="PIN-like_dom_sf"/>
</dbReference>
<name>A0A7L5DLK0_9BACT</name>
<dbReference type="KEGG" id="srho:HH216_11465"/>
<sequence>MRVLLDTQSLIWSLENADLLTTTAKNAIREAEGVFVTPISFYELAIKLKIGKDIGSLRPINEIITETLLSGFQWLTLTRQQIEAYQMIPLHEPHRDPFDRLILAIAYAEQMSIVSSDHRFKLYSELIDIIW</sequence>
<dbReference type="Proteomes" id="UP000501128">
    <property type="component" value="Chromosome"/>
</dbReference>